<comment type="caution">
    <text evidence="1">The sequence shown here is derived from an EMBL/GenBank/DDBJ whole genome shotgun (WGS) entry which is preliminary data.</text>
</comment>
<proteinExistence type="predicted"/>
<organism evidence="1 2">
    <name type="scientific">Melastoma candidum</name>
    <dbReference type="NCBI Taxonomy" id="119954"/>
    <lineage>
        <taxon>Eukaryota</taxon>
        <taxon>Viridiplantae</taxon>
        <taxon>Streptophyta</taxon>
        <taxon>Embryophyta</taxon>
        <taxon>Tracheophyta</taxon>
        <taxon>Spermatophyta</taxon>
        <taxon>Magnoliopsida</taxon>
        <taxon>eudicotyledons</taxon>
        <taxon>Gunneridae</taxon>
        <taxon>Pentapetalae</taxon>
        <taxon>rosids</taxon>
        <taxon>malvids</taxon>
        <taxon>Myrtales</taxon>
        <taxon>Melastomataceae</taxon>
        <taxon>Melastomatoideae</taxon>
        <taxon>Melastomateae</taxon>
        <taxon>Melastoma</taxon>
    </lineage>
</organism>
<dbReference type="Proteomes" id="UP001057402">
    <property type="component" value="Chromosome 5"/>
</dbReference>
<sequence>MEPTPPPQSSSDAASPLLFRRLRRRVLRRGGPIPLHCNSAARFLRRPLTRRMMLSSPSFLVRENAVDQLEQRCNDWSYSKPVVALDVVLNLVLIGVALYAVVLSSLGAEEDDDDFALITVWVARYGIGKEQPGKRLNDCRNAIPKNS</sequence>
<evidence type="ECO:0000313" key="1">
    <source>
        <dbReference type="EMBL" id="KAI4371535.1"/>
    </source>
</evidence>
<keyword evidence="2" id="KW-1185">Reference proteome</keyword>
<name>A0ACB9QY00_9MYRT</name>
<gene>
    <name evidence="1" type="ORF">MLD38_019757</name>
</gene>
<reference evidence="2" key="1">
    <citation type="journal article" date="2023" name="Front. Plant Sci.">
        <title>Chromosomal-level genome assembly of Melastoma candidum provides insights into trichome evolution.</title>
        <authorList>
            <person name="Zhong Y."/>
            <person name="Wu W."/>
            <person name="Sun C."/>
            <person name="Zou P."/>
            <person name="Liu Y."/>
            <person name="Dai S."/>
            <person name="Zhou R."/>
        </authorList>
    </citation>
    <scope>NUCLEOTIDE SEQUENCE [LARGE SCALE GENOMIC DNA]</scope>
</reference>
<dbReference type="EMBL" id="CM042884">
    <property type="protein sequence ID" value="KAI4371535.1"/>
    <property type="molecule type" value="Genomic_DNA"/>
</dbReference>
<accession>A0ACB9QY00</accession>
<evidence type="ECO:0000313" key="2">
    <source>
        <dbReference type="Proteomes" id="UP001057402"/>
    </source>
</evidence>
<protein>
    <submittedName>
        <fullName evidence="1">Uncharacterized protein</fullName>
    </submittedName>
</protein>